<keyword evidence="3" id="KW-1185">Reference proteome</keyword>
<accession>A0ABU8ITH4</accession>
<name>A0ABU8ITH4_9BURK</name>
<evidence type="ECO:0000313" key="3">
    <source>
        <dbReference type="Proteomes" id="UP001386437"/>
    </source>
</evidence>
<feature type="region of interest" description="Disordered" evidence="1">
    <location>
        <begin position="29"/>
        <end position="48"/>
    </location>
</feature>
<dbReference type="EMBL" id="JACFYJ010000024">
    <property type="protein sequence ID" value="MEI5998723.1"/>
    <property type="molecule type" value="Genomic_DNA"/>
</dbReference>
<comment type="caution">
    <text evidence="2">The sequence shown here is derived from an EMBL/GenBank/DDBJ whole genome shotgun (WGS) entry which is preliminary data.</text>
</comment>
<feature type="compositionally biased region" description="Basic residues" evidence="1">
    <location>
        <begin position="32"/>
        <end position="48"/>
    </location>
</feature>
<dbReference type="RefSeq" id="WP_336598848.1">
    <property type="nucleotide sequence ID" value="NZ_JACFYJ010000024.1"/>
</dbReference>
<sequence>MFDVMPYWMWVVSLIALALLCGAVLSSDAPKRRGMPRMQRFAHRRKIR</sequence>
<protein>
    <submittedName>
        <fullName evidence="2">Uncharacterized protein</fullName>
    </submittedName>
</protein>
<organism evidence="2 3">
    <name type="scientific">Paraburkholderia bengalensis</name>
    <dbReference type="NCBI Taxonomy" id="2747562"/>
    <lineage>
        <taxon>Bacteria</taxon>
        <taxon>Pseudomonadati</taxon>
        <taxon>Pseudomonadota</taxon>
        <taxon>Betaproteobacteria</taxon>
        <taxon>Burkholderiales</taxon>
        <taxon>Burkholderiaceae</taxon>
        <taxon>Paraburkholderia</taxon>
    </lineage>
</organism>
<reference evidence="2 3" key="1">
    <citation type="journal article" date="2022" name="Arch. Microbiol.">
        <title>Paraburkholderia bengalensis sp. nov. isolated from roots of Oryza sativa, IR64.</title>
        <authorList>
            <person name="Nag P."/>
            <person name="Mondal N."/>
            <person name="Sarkar J."/>
            <person name="Das S."/>
        </authorList>
    </citation>
    <scope>NUCLEOTIDE SEQUENCE [LARGE SCALE GENOMIC DNA]</scope>
    <source>
        <strain evidence="2 3">IR64_4_BI</strain>
    </source>
</reference>
<evidence type="ECO:0000256" key="1">
    <source>
        <dbReference type="SAM" id="MobiDB-lite"/>
    </source>
</evidence>
<dbReference type="Proteomes" id="UP001386437">
    <property type="component" value="Unassembled WGS sequence"/>
</dbReference>
<evidence type="ECO:0000313" key="2">
    <source>
        <dbReference type="EMBL" id="MEI5998723.1"/>
    </source>
</evidence>
<proteinExistence type="predicted"/>
<gene>
    <name evidence="2" type="ORF">H3V53_16360</name>
</gene>